<dbReference type="FunFam" id="3.30.70.270:FF:000001">
    <property type="entry name" value="Diguanylate cyclase domain protein"/>
    <property type="match status" value="1"/>
</dbReference>
<protein>
    <recommendedName>
        <fullName evidence="1">diguanylate cyclase</fullName>
        <ecNumber evidence="1">2.7.7.65</ecNumber>
    </recommendedName>
</protein>
<dbReference type="Pfam" id="PF00990">
    <property type="entry name" value="GGDEF"/>
    <property type="match status" value="1"/>
</dbReference>
<dbReference type="GO" id="GO:0005886">
    <property type="term" value="C:plasma membrane"/>
    <property type="evidence" value="ECO:0007669"/>
    <property type="project" value="TreeGrafter"/>
</dbReference>
<dbReference type="PANTHER" id="PTHR45138">
    <property type="entry name" value="REGULATORY COMPONENTS OF SENSORY TRANSDUCTION SYSTEM"/>
    <property type="match status" value="1"/>
</dbReference>
<dbReference type="InterPro" id="IPR050469">
    <property type="entry name" value="Diguanylate_Cyclase"/>
</dbReference>
<dbReference type="GO" id="GO:1902201">
    <property type="term" value="P:negative regulation of bacterial-type flagellum-dependent cell motility"/>
    <property type="evidence" value="ECO:0007669"/>
    <property type="project" value="TreeGrafter"/>
</dbReference>
<dbReference type="EMBL" id="CP002364">
    <property type="protein sequence ID" value="ADW18451.1"/>
    <property type="molecule type" value="Genomic_DNA"/>
</dbReference>
<dbReference type="PANTHER" id="PTHR45138:SF9">
    <property type="entry name" value="DIGUANYLATE CYCLASE DGCM-RELATED"/>
    <property type="match status" value="1"/>
</dbReference>
<feature type="transmembrane region" description="Helical" evidence="4">
    <location>
        <begin position="6"/>
        <end position="26"/>
    </location>
</feature>
<dbReference type="InterPro" id="IPR003660">
    <property type="entry name" value="HAMP_dom"/>
</dbReference>
<evidence type="ECO:0000256" key="3">
    <source>
        <dbReference type="SAM" id="MobiDB-lite"/>
    </source>
</evidence>
<name>A0A7U4DPR8_DESPD</name>
<dbReference type="Proteomes" id="UP000006365">
    <property type="component" value="Chromosome"/>
</dbReference>
<dbReference type="CDD" id="cd06225">
    <property type="entry name" value="HAMP"/>
    <property type="match status" value="1"/>
</dbReference>
<keyword evidence="4" id="KW-0812">Transmembrane</keyword>
<dbReference type="KEGG" id="dpr:Despr_2308"/>
<dbReference type="Gene3D" id="3.30.70.270">
    <property type="match status" value="1"/>
</dbReference>
<dbReference type="InterPro" id="IPR043128">
    <property type="entry name" value="Rev_trsase/Diguanyl_cyclase"/>
</dbReference>
<reference evidence="7 8" key="1">
    <citation type="journal article" date="2011" name="Stand. Genomic Sci.">
        <title>Complete genome sequence of Desulfobulbus propionicus type strain (1pr3).</title>
        <authorList>
            <person name="Pagani I."/>
            <person name="Lapidus A."/>
            <person name="Nolan M."/>
            <person name="Lucas S."/>
            <person name="Hammon N."/>
            <person name="Deshpande S."/>
            <person name="Cheng J.F."/>
            <person name="Chertkov O."/>
            <person name="Davenport K."/>
            <person name="Tapia R."/>
            <person name="Han C."/>
            <person name="Goodwin L."/>
            <person name="Pitluck S."/>
            <person name="Liolios K."/>
            <person name="Mavromatis K."/>
            <person name="Ivanova N."/>
            <person name="Mikhailova N."/>
            <person name="Pati A."/>
            <person name="Chen A."/>
            <person name="Palaniappan K."/>
            <person name="Land M."/>
            <person name="Hauser L."/>
            <person name="Chang Y.J."/>
            <person name="Jeffries C.D."/>
            <person name="Detter J.C."/>
            <person name="Brambilla E."/>
            <person name="Kannan K.P."/>
            <person name="Djao O.D."/>
            <person name="Rohde M."/>
            <person name="Pukall R."/>
            <person name="Spring S."/>
            <person name="Goker M."/>
            <person name="Sikorski J."/>
            <person name="Woyke T."/>
            <person name="Bristow J."/>
            <person name="Eisen J.A."/>
            <person name="Markowitz V."/>
            <person name="Hugenholtz P."/>
            <person name="Kyrpides N.C."/>
            <person name="Klenk H.P."/>
        </authorList>
    </citation>
    <scope>NUCLEOTIDE SEQUENCE [LARGE SCALE GENOMIC DNA]</scope>
    <source>
        <strain evidence="8">ATCC 33891 / DSM 2032 / 1pr3</strain>
    </source>
</reference>
<keyword evidence="8" id="KW-1185">Reference proteome</keyword>
<dbReference type="NCBIfam" id="TIGR00254">
    <property type="entry name" value="GGDEF"/>
    <property type="match status" value="1"/>
</dbReference>
<evidence type="ECO:0000313" key="7">
    <source>
        <dbReference type="EMBL" id="ADW18451.1"/>
    </source>
</evidence>
<dbReference type="SUPFAM" id="SSF158472">
    <property type="entry name" value="HAMP domain-like"/>
    <property type="match status" value="1"/>
</dbReference>
<dbReference type="SUPFAM" id="SSF55073">
    <property type="entry name" value="Nucleotide cyclase"/>
    <property type="match status" value="1"/>
</dbReference>
<feature type="domain" description="HAMP" evidence="5">
    <location>
        <begin position="302"/>
        <end position="355"/>
    </location>
</feature>
<evidence type="ECO:0000256" key="4">
    <source>
        <dbReference type="SAM" id="Phobius"/>
    </source>
</evidence>
<evidence type="ECO:0000313" key="8">
    <source>
        <dbReference type="Proteomes" id="UP000006365"/>
    </source>
</evidence>
<dbReference type="InterPro" id="IPR029787">
    <property type="entry name" value="Nucleotide_cyclase"/>
</dbReference>
<evidence type="ECO:0000259" key="5">
    <source>
        <dbReference type="PROSITE" id="PS50885"/>
    </source>
</evidence>
<feature type="domain" description="GGDEF" evidence="6">
    <location>
        <begin position="398"/>
        <end position="538"/>
    </location>
</feature>
<feature type="transmembrane region" description="Helical" evidence="4">
    <location>
        <begin position="280"/>
        <end position="300"/>
    </location>
</feature>
<accession>A0A7U4DPR8</accession>
<feature type="compositionally biased region" description="Basic and acidic residues" evidence="3">
    <location>
        <begin position="545"/>
        <end position="569"/>
    </location>
</feature>
<gene>
    <name evidence="7" type="ordered locus">Despr_2308</name>
</gene>
<feature type="region of interest" description="Disordered" evidence="3">
    <location>
        <begin position="528"/>
        <end position="569"/>
    </location>
</feature>
<dbReference type="GO" id="GO:0043709">
    <property type="term" value="P:cell adhesion involved in single-species biofilm formation"/>
    <property type="evidence" value="ECO:0007669"/>
    <property type="project" value="TreeGrafter"/>
</dbReference>
<dbReference type="Pfam" id="PF00672">
    <property type="entry name" value="HAMP"/>
    <property type="match status" value="1"/>
</dbReference>
<dbReference type="Gene3D" id="6.10.340.10">
    <property type="match status" value="1"/>
</dbReference>
<keyword evidence="4" id="KW-1133">Transmembrane helix</keyword>
<comment type="catalytic activity">
    <reaction evidence="2">
        <text>2 GTP = 3',3'-c-di-GMP + 2 diphosphate</text>
        <dbReference type="Rhea" id="RHEA:24898"/>
        <dbReference type="ChEBI" id="CHEBI:33019"/>
        <dbReference type="ChEBI" id="CHEBI:37565"/>
        <dbReference type="ChEBI" id="CHEBI:58805"/>
        <dbReference type="EC" id="2.7.7.65"/>
    </reaction>
</comment>
<keyword evidence="4" id="KW-0472">Membrane</keyword>
<dbReference type="PROSITE" id="PS50887">
    <property type="entry name" value="GGDEF"/>
    <property type="match status" value="1"/>
</dbReference>
<evidence type="ECO:0000259" key="6">
    <source>
        <dbReference type="PROSITE" id="PS50887"/>
    </source>
</evidence>
<dbReference type="SMART" id="SM00304">
    <property type="entry name" value="HAMP"/>
    <property type="match status" value="1"/>
</dbReference>
<dbReference type="SMART" id="SM00267">
    <property type="entry name" value="GGDEF"/>
    <property type="match status" value="1"/>
</dbReference>
<dbReference type="InterPro" id="IPR000160">
    <property type="entry name" value="GGDEF_dom"/>
</dbReference>
<dbReference type="Pfam" id="PF05228">
    <property type="entry name" value="CHASE4"/>
    <property type="match status" value="1"/>
</dbReference>
<dbReference type="GO" id="GO:0052621">
    <property type="term" value="F:diguanylate cyclase activity"/>
    <property type="evidence" value="ECO:0007669"/>
    <property type="project" value="UniProtKB-EC"/>
</dbReference>
<dbReference type="RefSeq" id="WP_015724989.1">
    <property type="nucleotide sequence ID" value="NC_014972.1"/>
</dbReference>
<dbReference type="EC" id="2.7.7.65" evidence="1"/>
<dbReference type="CDD" id="cd01949">
    <property type="entry name" value="GGDEF"/>
    <property type="match status" value="1"/>
</dbReference>
<organism evidence="7 8">
    <name type="scientific">Desulfobulbus propionicus (strain ATCC 33891 / DSM 2032 / VKM B-1956 / 1pr3)</name>
    <dbReference type="NCBI Taxonomy" id="577650"/>
    <lineage>
        <taxon>Bacteria</taxon>
        <taxon>Pseudomonadati</taxon>
        <taxon>Thermodesulfobacteriota</taxon>
        <taxon>Desulfobulbia</taxon>
        <taxon>Desulfobulbales</taxon>
        <taxon>Desulfobulbaceae</taxon>
        <taxon>Desulfobulbus</taxon>
    </lineage>
</organism>
<dbReference type="AlphaFoldDB" id="A0A7U4DPR8"/>
<evidence type="ECO:0000256" key="1">
    <source>
        <dbReference type="ARBA" id="ARBA00012528"/>
    </source>
</evidence>
<dbReference type="GO" id="GO:0007165">
    <property type="term" value="P:signal transduction"/>
    <property type="evidence" value="ECO:0007669"/>
    <property type="project" value="InterPro"/>
</dbReference>
<dbReference type="InterPro" id="IPR007892">
    <property type="entry name" value="CHASE4"/>
</dbReference>
<dbReference type="PROSITE" id="PS50885">
    <property type="entry name" value="HAMP"/>
    <property type="match status" value="1"/>
</dbReference>
<proteinExistence type="predicted"/>
<sequence length="569" mass="63462">MTSIRSKVFLIIVAVFALLVGVNFFIQRSIIYPSFLELEQKEAGEHLKRIIHAIDREIAHLNKLCGDWAVWDDSYAFMANQSKTFIASNLNEETLEADHLNLLVYCGTDGTIVWRYAVDSLNRQPLAFDFLASGRIAPHHPLLAVHPIADGQKGASGVFNSPFGSLLFATREILQSDGNGPARGYLIMGIFLDASMQQLLREQTRIGFDIVYPPAEIPSQCDIESIEALKHSSLTEMVLGGGNSLRICGIYRDDAGAPLFGLRFLLPRDITRKGIASMRYASALVVVSGLIILLILSAVLHQVILRPVQRLTEHAIRLEQGEEHRLLLDLERNDEIGRLAHSLDTMVQTISQRTKDLKEANEQLIWLSMLDGLTGIANRRMFDLNIKKEWRRAMRDQTPLSLILLDVDFFKGYNDTYGHLQGDQCLIRVASSLQQQVHRPSDLAARYGGEEFVLVLPNTSAEGAMLLAERVRSAVQALAIEHRASQVSPFVSISLGVVTTVPPVEREDGAMHEFLALADKALYQAKQQGRNRAVFEPVPSRRHLGAPDDSKPETHRSGRGEKTSHESRQ</sequence>
<evidence type="ECO:0000256" key="2">
    <source>
        <dbReference type="ARBA" id="ARBA00034247"/>
    </source>
</evidence>